<name>A0A0A8ZZE4_ARUDO</name>
<organism evidence="1">
    <name type="scientific">Arundo donax</name>
    <name type="common">Giant reed</name>
    <name type="synonym">Donax arundinaceus</name>
    <dbReference type="NCBI Taxonomy" id="35708"/>
    <lineage>
        <taxon>Eukaryota</taxon>
        <taxon>Viridiplantae</taxon>
        <taxon>Streptophyta</taxon>
        <taxon>Embryophyta</taxon>
        <taxon>Tracheophyta</taxon>
        <taxon>Spermatophyta</taxon>
        <taxon>Magnoliopsida</taxon>
        <taxon>Liliopsida</taxon>
        <taxon>Poales</taxon>
        <taxon>Poaceae</taxon>
        <taxon>PACMAD clade</taxon>
        <taxon>Arundinoideae</taxon>
        <taxon>Arundineae</taxon>
        <taxon>Arundo</taxon>
    </lineage>
</organism>
<dbReference type="AlphaFoldDB" id="A0A0A8ZZE4"/>
<accession>A0A0A8ZZE4</accession>
<reference evidence="1" key="1">
    <citation type="submission" date="2014-09" db="EMBL/GenBank/DDBJ databases">
        <authorList>
            <person name="Magalhaes I.L.F."/>
            <person name="Oliveira U."/>
            <person name="Santos F.R."/>
            <person name="Vidigal T.H.D.A."/>
            <person name="Brescovit A.D."/>
            <person name="Santos A.J."/>
        </authorList>
    </citation>
    <scope>NUCLEOTIDE SEQUENCE</scope>
    <source>
        <tissue evidence="1">Shoot tissue taken approximately 20 cm above the soil surface</tissue>
    </source>
</reference>
<dbReference type="EMBL" id="GBRH01257753">
    <property type="protein sequence ID" value="JAD40142.1"/>
    <property type="molecule type" value="Transcribed_RNA"/>
</dbReference>
<proteinExistence type="predicted"/>
<reference evidence="1" key="2">
    <citation type="journal article" date="2015" name="Data Brief">
        <title>Shoot transcriptome of the giant reed, Arundo donax.</title>
        <authorList>
            <person name="Barrero R.A."/>
            <person name="Guerrero F.D."/>
            <person name="Moolhuijzen P."/>
            <person name="Goolsby J.A."/>
            <person name="Tidwell J."/>
            <person name="Bellgard S.E."/>
            <person name="Bellgard M.I."/>
        </authorList>
    </citation>
    <scope>NUCLEOTIDE SEQUENCE</scope>
    <source>
        <tissue evidence="1">Shoot tissue taken approximately 20 cm above the soil surface</tissue>
    </source>
</reference>
<evidence type="ECO:0000313" key="1">
    <source>
        <dbReference type="EMBL" id="JAD40142.1"/>
    </source>
</evidence>
<sequence>MAKKNALLSQYHDPFRNYMVLNLTSAWKYKIYMVNSSILYMIKEL</sequence>
<protein>
    <submittedName>
        <fullName evidence="1">Uncharacterized protein</fullName>
    </submittedName>
</protein>